<dbReference type="PANTHER" id="PTHR30349:SF88">
    <property type="entry name" value="BLL1584 PROTEIN"/>
    <property type="match status" value="1"/>
</dbReference>
<feature type="domain" description="Tyr recombinase" evidence="4">
    <location>
        <begin position="164"/>
        <end position="344"/>
    </location>
</feature>
<dbReference type="Pfam" id="PF00589">
    <property type="entry name" value="Phage_integrase"/>
    <property type="match status" value="1"/>
</dbReference>
<dbReference type="Proteomes" id="UP000240800">
    <property type="component" value="Unassembled WGS sequence"/>
</dbReference>
<feature type="region of interest" description="Disordered" evidence="3">
    <location>
        <begin position="340"/>
        <end position="362"/>
    </location>
</feature>
<comment type="caution">
    <text evidence="5">The sequence shown here is derived from an EMBL/GenBank/DDBJ whole genome shotgun (WGS) entry which is preliminary data.</text>
</comment>
<dbReference type="EMBL" id="PZZW01000001">
    <property type="protein sequence ID" value="PTM81078.1"/>
    <property type="molecule type" value="Genomic_DNA"/>
</dbReference>
<keyword evidence="2" id="KW-0233">DNA recombination</keyword>
<dbReference type="Gene3D" id="1.10.443.10">
    <property type="entry name" value="Intergrase catalytic core"/>
    <property type="match status" value="1"/>
</dbReference>
<organism evidence="5 6">
    <name type="scientific">Cereibacter johrii</name>
    <dbReference type="NCBI Taxonomy" id="445629"/>
    <lineage>
        <taxon>Bacteria</taxon>
        <taxon>Pseudomonadati</taxon>
        <taxon>Pseudomonadota</taxon>
        <taxon>Alphaproteobacteria</taxon>
        <taxon>Rhodobacterales</taxon>
        <taxon>Paracoccaceae</taxon>
        <taxon>Cereibacter</taxon>
    </lineage>
</organism>
<evidence type="ECO:0000256" key="3">
    <source>
        <dbReference type="SAM" id="MobiDB-lite"/>
    </source>
</evidence>
<keyword evidence="6" id="KW-1185">Reference proteome</keyword>
<evidence type="ECO:0000256" key="2">
    <source>
        <dbReference type="ARBA" id="ARBA00023172"/>
    </source>
</evidence>
<accession>A0ABX5JB58</accession>
<dbReference type="InterPro" id="IPR011010">
    <property type="entry name" value="DNA_brk_join_enz"/>
</dbReference>
<evidence type="ECO:0000259" key="4">
    <source>
        <dbReference type="PROSITE" id="PS51898"/>
    </source>
</evidence>
<keyword evidence="1" id="KW-0229">DNA integration</keyword>
<dbReference type="PROSITE" id="PS51898">
    <property type="entry name" value="TYR_RECOMBINASE"/>
    <property type="match status" value="1"/>
</dbReference>
<dbReference type="InterPro" id="IPR002104">
    <property type="entry name" value="Integrase_catalytic"/>
</dbReference>
<proteinExistence type="predicted"/>
<reference evidence="5 6" key="1">
    <citation type="submission" date="2018-04" db="EMBL/GenBank/DDBJ databases">
        <title>Genomic Encyclopedia of Type Strains, Phase III (KMG-III): the genomes of soil and plant-associated and newly described type strains.</title>
        <authorList>
            <person name="Whitman W."/>
        </authorList>
    </citation>
    <scope>NUCLEOTIDE SEQUENCE [LARGE SCALE GENOMIC DNA]</scope>
    <source>
        <strain evidence="5 6">JA192</strain>
    </source>
</reference>
<dbReference type="InterPro" id="IPR050090">
    <property type="entry name" value="Tyrosine_recombinase_XerCD"/>
</dbReference>
<dbReference type="SUPFAM" id="SSF56349">
    <property type="entry name" value="DNA breaking-rejoining enzymes"/>
    <property type="match status" value="1"/>
</dbReference>
<sequence length="362" mass="39939">MRPPFRDAGVKLPRVQRIRRGDRVLCYHRPTGTRLPDLPETHPDFIAAWAKAEATKPDLAPPVADKSVAKVVRALRASKRWKGFAASYRLSLRFHLERIEMEHGALPLRGLRQKHVEMDLGKLDPNPRNVSLKCWRLIFAQAKADGIIESDPSHEIGKIVTKSPGHVAWTTAEVAAFRARWAVGTRQRAAFELLAWTGCRVSDACRMTRTHIGSDGLMTFRQQKTGGLAYVPWTCALPSWALRWEEERETVRAAVMATAGFTLLETSYGKARSVKGLSNFITAAAAEAGIEGRTPHGLRKFRLTAIAEAGGPAHAIMAWGGHASLSEAEAYTRAASRRGLVMGPEQERNDVNGPGNSCKRAR</sequence>
<evidence type="ECO:0000256" key="1">
    <source>
        <dbReference type="ARBA" id="ARBA00022908"/>
    </source>
</evidence>
<gene>
    <name evidence="5" type="ORF">C8J29_10110</name>
</gene>
<dbReference type="PANTHER" id="PTHR30349">
    <property type="entry name" value="PHAGE INTEGRASE-RELATED"/>
    <property type="match status" value="1"/>
</dbReference>
<dbReference type="InterPro" id="IPR013762">
    <property type="entry name" value="Integrase-like_cat_sf"/>
</dbReference>
<evidence type="ECO:0000313" key="5">
    <source>
        <dbReference type="EMBL" id="PTM81078.1"/>
    </source>
</evidence>
<protein>
    <submittedName>
        <fullName evidence="5">Site-specific recombinase XerD</fullName>
    </submittedName>
</protein>
<evidence type="ECO:0000313" key="6">
    <source>
        <dbReference type="Proteomes" id="UP000240800"/>
    </source>
</evidence>
<name>A0ABX5JB58_9RHOB</name>